<dbReference type="Gene3D" id="3.30.420.40">
    <property type="match status" value="1"/>
</dbReference>
<name>A0A1G2BWY6_9BACT</name>
<dbReference type="EMBL" id="MHKQ01000018">
    <property type="protein sequence ID" value="OGY93704.1"/>
    <property type="molecule type" value="Genomic_DNA"/>
</dbReference>
<dbReference type="AlphaFoldDB" id="A0A1G2BWY6"/>
<organism evidence="1 2">
    <name type="scientific">Candidatus Komeilibacteria bacterium RIFOXYC1_FULL_37_11</name>
    <dbReference type="NCBI Taxonomy" id="1798555"/>
    <lineage>
        <taxon>Bacteria</taxon>
        <taxon>Candidatus Komeiliibacteriota</taxon>
    </lineage>
</organism>
<protein>
    <submittedName>
        <fullName evidence="1">Uncharacterized protein</fullName>
    </submittedName>
</protein>
<gene>
    <name evidence="1" type="ORF">A2406_04020</name>
</gene>
<sequence length="142" mass="16450">MILVLNVLNDTRGAWLIVRDSQVILSHNFAIVRGEDQSLRHLQKFLRDNKLSLKDLKGLIFLIKEASLTQIKVLTTMVNTLAWQCAWPIVADYYFKEDNDQALAKALKKIAKIKKFKAISPEYQRQAEITISQKKFKYTINN</sequence>
<comment type="caution">
    <text evidence="1">The sequence shown here is derived from an EMBL/GenBank/DDBJ whole genome shotgun (WGS) entry which is preliminary data.</text>
</comment>
<accession>A0A1G2BWY6</accession>
<evidence type="ECO:0000313" key="1">
    <source>
        <dbReference type="EMBL" id="OGY93704.1"/>
    </source>
</evidence>
<evidence type="ECO:0000313" key="2">
    <source>
        <dbReference type="Proteomes" id="UP000177626"/>
    </source>
</evidence>
<reference evidence="1 2" key="1">
    <citation type="journal article" date="2016" name="Nat. Commun.">
        <title>Thousands of microbial genomes shed light on interconnected biogeochemical processes in an aquifer system.</title>
        <authorList>
            <person name="Anantharaman K."/>
            <person name="Brown C.T."/>
            <person name="Hug L.A."/>
            <person name="Sharon I."/>
            <person name="Castelle C.J."/>
            <person name="Probst A.J."/>
            <person name="Thomas B.C."/>
            <person name="Singh A."/>
            <person name="Wilkins M.J."/>
            <person name="Karaoz U."/>
            <person name="Brodie E.L."/>
            <person name="Williams K.H."/>
            <person name="Hubbard S.S."/>
            <person name="Banfield J.F."/>
        </authorList>
    </citation>
    <scope>NUCLEOTIDE SEQUENCE [LARGE SCALE GENOMIC DNA]</scope>
</reference>
<dbReference type="Proteomes" id="UP000177626">
    <property type="component" value="Unassembled WGS sequence"/>
</dbReference>
<proteinExistence type="predicted"/>